<dbReference type="SMART" id="SM00316">
    <property type="entry name" value="S1"/>
    <property type="match status" value="1"/>
</dbReference>
<dbReference type="PANTHER" id="PTHR11741">
    <property type="entry name" value="ELONGATION FACTOR TS"/>
    <property type="match status" value="1"/>
</dbReference>
<evidence type="ECO:0000256" key="6">
    <source>
        <dbReference type="SAM" id="MobiDB-lite"/>
    </source>
</evidence>
<feature type="compositionally biased region" description="Basic and acidic residues" evidence="6">
    <location>
        <begin position="209"/>
        <end position="223"/>
    </location>
</feature>
<evidence type="ECO:0000313" key="8">
    <source>
        <dbReference type="EMBL" id="KAJ8426501.1"/>
    </source>
</evidence>
<dbReference type="SUPFAM" id="SSF46934">
    <property type="entry name" value="UBA-like"/>
    <property type="match status" value="1"/>
</dbReference>
<comment type="function">
    <text evidence="4 5">Associates with the EF-Tu.GDP complex and induces the exchange of GDP to GTP. It remains bound to the aminoacyl-tRNA.EF-Tu.GTP complex up to the GTP hydrolysis stage on the ribosome.</text>
</comment>
<feature type="region of interest" description="Disordered" evidence="6">
    <location>
        <begin position="208"/>
        <end position="252"/>
    </location>
</feature>
<sequence length="676" mass="74509">MAPVAPCSATNISFIPGTSFTSRKSRSFSRYSYAGNPTKQSLSSQRYFMTLPRTILIFPQLRDEHPPHHGSRVERVLATGTDVVVEEQDITIADEMPAEEVNKNVKASAKSDVSSTPTQSRRRQGRKSEMPHVKDEDLVPGAIFTEKLRSIQPFDTFVDFGAFIDSLVHLFRLNDSSEKDAIDVVSLGQEAKVRLVEVNTEAGQISLSIRDDDGSNRSQKRADAALSGSDEPKSSKKNSSKPGQKKEGVKKASKFVQGQDLVGTIKDLVLSYLFTSEEEDKDFENIMGQSSLMIGQEINVHVLRFARGIVTLTMKKEEDVEKIESELNQGIVHTATNPFAVAFRRNKDIAAFLVERQKTKEQVEVESSGNASDVVNDLIDDKDESFSTENVTMGEDASLETSTNHEISSASCVFTRPGYCFFYHRGSSKGQVRTGTPPIPENGRGINENSSVNQELLVETQLKNSGAREEVPKEVFAAEAEVESSSPEGNVSVTSSREGIHKSLPKESIPKVLRFCICLSLSNVSSYFKSFPLITITISPALLKQLRPETGAGMMDCKNVLSEMGGGIVKAQEYLRKKGLASADKKSDKTTTEGRIGSCIHDSRIGVLIEVNYETDFVSQGDIFLELVDDLAIEIVEKETDVKMHKEDIQPKPGQIRGRIIEGLVRKRLGDLALLE</sequence>
<dbReference type="PROSITE" id="PS01126">
    <property type="entry name" value="EF_TS_1"/>
    <property type="match status" value="1"/>
</dbReference>
<accession>A0A9Q1JMJ7</accession>
<dbReference type="Gene3D" id="1.10.8.10">
    <property type="entry name" value="DNA helicase RuvA subunit, C-terminal domain"/>
    <property type="match status" value="1"/>
</dbReference>
<dbReference type="SUPFAM" id="SSF54713">
    <property type="entry name" value="Elongation factor Ts (EF-Ts), dimerisation domain"/>
    <property type="match status" value="1"/>
</dbReference>
<dbReference type="Gene3D" id="3.30.479.20">
    <property type="entry name" value="Elongation factor Ts, dimerisation domain"/>
    <property type="match status" value="1"/>
</dbReference>
<keyword evidence="2 5" id="KW-0251">Elongation factor</keyword>
<dbReference type="Pfam" id="PF00575">
    <property type="entry name" value="S1"/>
    <property type="match status" value="1"/>
</dbReference>
<keyword evidence="5" id="KW-0496">Mitochondrion</keyword>
<dbReference type="InterPro" id="IPR003029">
    <property type="entry name" value="S1_domain"/>
</dbReference>
<dbReference type="HAMAP" id="MF_00050">
    <property type="entry name" value="EF_Ts"/>
    <property type="match status" value="1"/>
</dbReference>
<dbReference type="InterPro" id="IPR012340">
    <property type="entry name" value="NA-bd_OB-fold"/>
</dbReference>
<name>A0A9Q1JMJ7_9CARY</name>
<dbReference type="GO" id="GO:0003676">
    <property type="term" value="F:nucleic acid binding"/>
    <property type="evidence" value="ECO:0007669"/>
    <property type="project" value="InterPro"/>
</dbReference>
<dbReference type="AlphaFoldDB" id="A0A9Q1JMJ7"/>
<dbReference type="OrthoDB" id="277235at2759"/>
<comment type="similarity">
    <text evidence="1 5">Belongs to the EF-Ts family.</text>
</comment>
<dbReference type="EMBL" id="JAKOGI010001280">
    <property type="protein sequence ID" value="KAJ8426501.1"/>
    <property type="molecule type" value="Genomic_DNA"/>
</dbReference>
<dbReference type="InterPro" id="IPR018101">
    <property type="entry name" value="Transl_elong_Ts_CS"/>
</dbReference>
<evidence type="ECO:0000313" key="9">
    <source>
        <dbReference type="Proteomes" id="UP001153076"/>
    </source>
</evidence>
<evidence type="ECO:0000256" key="4">
    <source>
        <dbReference type="ARBA" id="ARBA00025453"/>
    </source>
</evidence>
<dbReference type="Gene3D" id="2.40.50.140">
    <property type="entry name" value="Nucleic acid-binding proteins"/>
    <property type="match status" value="1"/>
</dbReference>
<keyword evidence="9" id="KW-1185">Reference proteome</keyword>
<dbReference type="GO" id="GO:0005739">
    <property type="term" value="C:mitochondrion"/>
    <property type="evidence" value="ECO:0007669"/>
    <property type="project" value="UniProtKB-SubCell"/>
</dbReference>
<dbReference type="InterPro" id="IPR001816">
    <property type="entry name" value="Transl_elong_EFTs/EF1B"/>
</dbReference>
<comment type="caution">
    <text evidence="8">The sequence shown here is derived from an EMBL/GenBank/DDBJ whole genome shotgun (WGS) entry which is preliminary data.</text>
</comment>
<evidence type="ECO:0000256" key="5">
    <source>
        <dbReference type="HAMAP-Rule" id="MF_03135"/>
    </source>
</evidence>
<evidence type="ECO:0000256" key="2">
    <source>
        <dbReference type="ARBA" id="ARBA00022768"/>
    </source>
</evidence>
<dbReference type="GO" id="GO:0070125">
    <property type="term" value="P:mitochondrial translational elongation"/>
    <property type="evidence" value="ECO:0007669"/>
    <property type="project" value="TreeGrafter"/>
</dbReference>
<dbReference type="InterPro" id="IPR036402">
    <property type="entry name" value="EF-Ts_dimer_sf"/>
</dbReference>
<feature type="domain" description="S1 motif" evidence="7">
    <location>
        <begin position="141"/>
        <end position="210"/>
    </location>
</feature>
<proteinExistence type="inferred from homology"/>
<comment type="subcellular location">
    <subcellularLocation>
        <location evidence="5">Mitochondrion</location>
    </subcellularLocation>
</comment>
<evidence type="ECO:0000256" key="1">
    <source>
        <dbReference type="ARBA" id="ARBA00005532"/>
    </source>
</evidence>
<dbReference type="PANTHER" id="PTHR11741:SF10">
    <property type="entry name" value="POLYPROTEIN OF EF-TS, CHLOROPLASTIC"/>
    <property type="match status" value="1"/>
</dbReference>
<evidence type="ECO:0000259" key="7">
    <source>
        <dbReference type="PROSITE" id="PS50126"/>
    </source>
</evidence>
<reference evidence="8" key="1">
    <citation type="submission" date="2022-04" db="EMBL/GenBank/DDBJ databases">
        <title>Carnegiea gigantea Genome sequencing and assembly v2.</title>
        <authorList>
            <person name="Copetti D."/>
            <person name="Sanderson M.J."/>
            <person name="Burquez A."/>
            <person name="Wojciechowski M.F."/>
        </authorList>
    </citation>
    <scope>NUCLEOTIDE SEQUENCE</scope>
    <source>
        <strain evidence="8">SGP5-SGP5p</strain>
        <tissue evidence="8">Aerial part</tissue>
    </source>
</reference>
<organism evidence="8 9">
    <name type="scientific">Carnegiea gigantea</name>
    <dbReference type="NCBI Taxonomy" id="171969"/>
    <lineage>
        <taxon>Eukaryota</taxon>
        <taxon>Viridiplantae</taxon>
        <taxon>Streptophyta</taxon>
        <taxon>Embryophyta</taxon>
        <taxon>Tracheophyta</taxon>
        <taxon>Spermatophyta</taxon>
        <taxon>Magnoliopsida</taxon>
        <taxon>eudicotyledons</taxon>
        <taxon>Gunneridae</taxon>
        <taxon>Pentapetalae</taxon>
        <taxon>Caryophyllales</taxon>
        <taxon>Cactineae</taxon>
        <taxon>Cactaceae</taxon>
        <taxon>Cactoideae</taxon>
        <taxon>Echinocereeae</taxon>
        <taxon>Carnegiea</taxon>
    </lineage>
</organism>
<dbReference type="PROSITE" id="PS50126">
    <property type="entry name" value="S1"/>
    <property type="match status" value="1"/>
</dbReference>
<protein>
    <recommendedName>
        <fullName evidence="5">Elongation factor Ts, mitochondrial</fullName>
        <shortName evidence="5">EF-Ts</shortName>
        <shortName evidence="5">EF-TsMt</shortName>
    </recommendedName>
</protein>
<keyword evidence="3 5" id="KW-0648">Protein biosynthesis</keyword>
<evidence type="ECO:0000256" key="3">
    <source>
        <dbReference type="ARBA" id="ARBA00022917"/>
    </source>
</evidence>
<dbReference type="FunFam" id="1.10.8.10:FF:000001">
    <property type="entry name" value="Elongation factor Ts"/>
    <property type="match status" value="1"/>
</dbReference>
<gene>
    <name evidence="5" type="primary">EFTS</name>
    <name evidence="8" type="ORF">Cgig2_020471</name>
</gene>
<dbReference type="Proteomes" id="UP001153076">
    <property type="component" value="Unassembled WGS sequence"/>
</dbReference>
<dbReference type="CDD" id="cd14275">
    <property type="entry name" value="UBA_EF-Ts"/>
    <property type="match status" value="1"/>
</dbReference>
<dbReference type="SUPFAM" id="SSF50249">
    <property type="entry name" value="Nucleic acid-binding proteins"/>
    <property type="match status" value="1"/>
</dbReference>
<dbReference type="InterPro" id="IPR009060">
    <property type="entry name" value="UBA-like_sf"/>
</dbReference>
<dbReference type="GO" id="GO:0003746">
    <property type="term" value="F:translation elongation factor activity"/>
    <property type="evidence" value="ECO:0007669"/>
    <property type="project" value="UniProtKB-UniRule"/>
</dbReference>
<feature type="region of interest" description="Disordered" evidence="6">
    <location>
        <begin position="90"/>
        <end position="134"/>
    </location>
</feature>